<comment type="similarity">
    <text evidence="1">Belongs to the class IV-like SAM-binding methyltransferase superfamily. RNA methyltransferase TrmH family.</text>
</comment>
<dbReference type="CDD" id="cd18103">
    <property type="entry name" value="SpoU-like_RlmB"/>
    <property type="match status" value="1"/>
</dbReference>
<dbReference type="InterPro" id="IPR029028">
    <property type="entry name" value="Alpha/beta_knot_MTases"/>
</dbReference>
<dbReference type="InterPro" id="IPR029064">
    <property type="entry name" value="Ribosomal_eL30-like_sf"/>
</dbReference>
<name>A0A4Z0F8W8_9GAMM</name>
<dbReference type="InterPro" id="IPR029026">
    <property type="entry name" value="tRNA_m1G_MTases_N"/>
</dbReference>
<dbReference type="GO" id="GO:0032259">
    <property type="term" value="P:methylation"/>
    <property type="evidence" value="ECO:0007669"/>
    <property type="project" value="UniProtKB-KW"/>
</dbReference>
<dbReference type="Pfam" id="PF00588">
    <property type="entry name" value="SpoU_methylase"/>
    <property type="match status" value="1"/>
</dbReference>
<dbReference type="EMBL" id="SRIO01000013">
    <property type="protein sequence ID" value="TFZ81996.1"/>
    <property type="molecule type" value="Genomic_DNA"/>
</dbReference>
<dbReference type="SUPFAM" id="SSF55315">
    <property type="entry name" value="L30e-like"/>
    <property type="match status" value="1"/>
</dbReference>
<dbReference type="RefSeq" id="WP_135282282.1">
    <property type="nucleotide sequence ID" value="NZ_SRIO01000013.1"/>
</dbReference>
<accession>A0A4Z0F8W8</accession>
<evidence type="ECO:0000256" key="3">
    <source>
        <dbReference type="ARBA" id="ARBA00022679"/>
    </source>
</evidence>
<dbReference type="SMART" id="SM00967">
    <property type="entry name" value="SpoU_sub_bind"/>
    <property type="match status" value="1"/>
</dbReference>
<dbReference type="PANTHER" id="PTHR46429">
    <property type="entry name" value="23S RRNA (GUANOSINE-2'-O-)-METHYLTRANSFERASE RLMB"/>
    <property type="match status" value="1"/>
</dbReference>
<comment type="caution">
    <text evidence="5">The sequence shown here is derived from an EMBL/GenBank/DDBJ whole genome shotgun (WGS) entry which is preliminary data.</text>
</comment>
<dbReference type="AlphaFoldDB" id="A0A4Z0F8W8"/>
<dbReference type="Gene3D" id="3.30.1330.30">
    <property type="match status" value="1"/>
</dbReference>
<dbReference type="NCBIfam" id="TIGR00186">
    <property type="entry name" value="rRNA_methyl_3"/>
    <property type="match status" value="1"/>
</dbReference>
<feature type="domain" description="RNA 2-O ribose methyltransferase substrate binding" evidence="4">
    <location>
        <begin position="2"/>
        <end position="76"/>
    </location>
</feature>
<gene>
    <name evidence="5" type="primary">rlmB</name>
    <name evidence="5" type="ORF">E4680_10080</name>
</gene>
<dbReference type="OrthoDB" id="9785673at2"/>
<evidence type="ECO:0000259" key="4">
    <source>
        <dbReference type="SMART" id="SM00967"/>
    </source>
</evidence>
<keyword evidence="2 5" id="KW-0489">Methyltransferase</keyword>
<dbReference type="InterPro" id="IPR001537">
    <property type="entry name" value="SpoU_MeTrfase"/>
</dbReference>
<dbReference type="GO" id="GO:0003723">
    <property type="term" value="F:RNA binding"/>
    <property type="evidence" value="ECO:0007669"/>
    <property type="project" value="InterPro"/>
</dbReference>
<evidence type="ECO:0000313" key="6">
    <source>
        <dbReference type="Proteomes" id="UP000297890"/>
    </source>
</evidence>
<dbReference type="GO" id="GO:0008173">
    <property type="term" value="F:RNA methyltransferase activity"/>
    <property type="evidence" value="ECO:0007669"/>
    <property type="project" value="InterPro"/>
</dbReference>
<keyword evidence="6" id="KW-1185">Reference proteome</keyword>
<protein>
    <submittedName>
        <fullName evidence="5">23S rRNA (Guanosine(2251)-2'-O)-methyltransferase RlmB</fullName>
    </submittedName>
</protein>
<dbReference type="InterPro" id="IPR004441">
    <property type="entry name" value="rRNA_MeTrfase_TrmH"/>
</dbReference>
<reference evidence="5 6" key="1">
    <citation type="journal article" date="2019" name="ISME J.">
        <title>Candidatus Macondimonas diazotrophica, a novel gammaproteobacterial genus dominating crude-oil-contaminated coastal sediments.</title>
        <authorList>
            <person name="Karthikeyan S."/>
            <person name="Konstantinidis K."/>
        </authorList>
    </citation>
    <scope>NUCLEOTIDE SEQUENCE [LARGE SCALE GENOMIC DNA]</scope>
    <source>
        <strain evidence="5 6">KTK01</strain>
    </source>
</reference>
<evidence type="ECO:0000256" key="2">
    <source>
        <dbReference type="ARBA" id="ARBA00022603"/>
    </source>
</evidence>
<dbReference type="PANTHER" id="PTHR46429:SF1">
    <property type="entry name" value="23S RRNA (GUANOSINE-2'-O-)-METHYLTRANSFERASE RLMB"/>
    <property type="match status" value="1"/>
</dbReference>
<dbReference type="Gene3D" id="3.40.1280.10">
    <property type="match status" value="1"/>
</dbReference>
<keyword evidence="3 5" id="KW-0808">Transferase</keyword>
<dbReference type="Pfam" id="PF08032">
    <property type="entry name" value="SpoU_sub_bind"/>
    <property type="match status" value="1"/>
</dbReference>
<evidence type="ECO:0000313" key="5">
    <source>
        <dbReference type="EMBL" id="TFZ81996.1"/>
    </source>
</evidence>
<evidence type="ECO:0000256" key="1">
    <source>
        <dbReference type="ARBA" id="ARBA00007228"/>
    </source>
</evidence>
<organism evidence="5 6">
    <name type="scientific">Candidatus Macondimonas diazotrophica</name>
    <dbReference type="NCBI Taxonomy" id="2305248"/>
    <lineage>
        <taxon>Bacteria</taxon>
        <taxon>Pseudomonadati</taxon>
        <taxon>Pseudomonadota</taxon>
        <taxon>Gammaproteobacteria</taxon>
        <taxon>Chromatiales</taxon>
        <taxon>Ectothiorhodospiraceae</taxon>
        <taxon>Candidatus Macondimonas</taxon>
    </lineage>
</organism>
<dbReference type="InterPro" id="IPR013123">
    <property type="entry name" value="SpoU_subst-bd"/>
</dbReference>
<proteinExistence type="inferred from homology"/>
<sequence>MFGLHAVLALIETEADRVRAIWVQDSRREDRVATVLAQAASRGITVEVMPRRTLDARLPGLRHQGLVAWAIPPARLGEADLQERLSAWGEAPLLLALDGVQDPHNLGACLRTAWAAGVQGVIVPADRAVGLTPVVRKVAVGAAEHVPLFQVTNLARTLRMLGDAGFRILGADAHAEESLYQADLSGPLVWVLGAEGSGLRRLTQEACDLRVTIPLDAAAESLNVSVAAGVVLFETRRRRLTAD</sequence>
<dbReference type="FunFam" id="3.40.1280.10:FF:000008">
    <property type="entry name" value="Group 3 RNA methyltransferase TrmH"/>
    <property type="match status" value="1"/>
</dbReference>
<dbReference type="SUPFAM" id="SSF75217">
    <property type="entry name" value="alpha/beta knot"/>
    <property type="match status" value="1"/>
</dbReference>
<dbReference type="GO" id="GO:0006396">
    <property type="term" value="P:RNA processing"/>
    <property type="evidence" value="ECO:0007669"/>
    <property type="project" value="InterPro"/>
</dbReference>
<dbReference type="GO" id="GO:0005829">
    <property type="term" value="C:cytosol"/>
    <property type="evidence" value="ECO:0007669"/>
    <property type="project" value="TreeGrafter"/>
</dbReference>
<dbReference type="Proteomes" id="UP000297890">
    <property type="component" value="Unassembled WGS sequence"/>
</dbReference>